<organism evidence="1 2">
    <name type="scientific">Phaeocystis globosa virus PgV-16T</name>
    <dbReference type="NCBI Taxonomy" id="3071227"/>
    <lineage>
        <taxon>Viruses</taxon>
        <taxon>Varidnaviria</taxon>
        <taxon>Bamfordvirae</taxon>
        <taxon>Nucleocytoviricota</taxon>
        <taxon>Megaviricetes</taxon>
        <taxon>Imitervirales</taxon>
        <taxon>Mesomimiviridae</taxon>
        <taxon>Tethysvirus</taxon>
        <taxon>Tethysvirus hollandense</taxon>
    </lineage>
</organism>
<keyword evidence="2" id="KW-1185">Reference proteome</keyword>
<evidence type="ECO:0000313" key="1">
    <source>
        <dbReference type="EMBL" id="AGM15600.1"/>
    </source>
</evidence>
<proteinExistence type="predicted"/>
<reference evidence="1 2" key="1">
    <citation type="journal article" date="2013" name="Proc. Natl. Acad. Sci. U.S.A.">
        <title>Genome of Phaeocystis globosa virus PgV-16T highlights the common ancestry of the largest known DNA viruses infecting eukaryotes.</title>
        <authorList>
            <person name="Santini S."/>
            <person name="Jeudy S."/>
            <person name="Bartoli J."/>
            <person name="Poirot O."/>
            <person name="Lescot M."/>
            <person name="Abergel C."/>
            <person name="Barbe V."/>
            <person name="Wommack K.E."/>
            <person name="Noordeloos A.A."/>
            <person name="Brussaard C.P."/>
            <person name="Claverie J.M."/>
        </authorList>
    </citation>
    <scope>NUCLEOTIDE SEQUENCE [LARGE SCALE GENOMIC DNA]</scope>
    <source>
        <strain evidence="1 2">16T</strain>
    </source>
</reference>
<protein>
    <submittedName>
        <fullName evidence="1">MutS 8-like protein</fullName>
    </submittedName>
</protein>
<evidence type="ECO:0000313" key="2">
    <source>
        <dbReference type="Proteomes" id="UP000204225"/>
    </source>
</evidence>
<name>A0AC59EX91_9VIRU</name>
<sequence>MEKILQLLSADENTTQQNNLIEEQFKLPIETIDEKIEIQDSIQTDLELLEFKNPSDLSGNTYKENLYNSIFQPKNQIEQCITNKWSNFYTNDKGFLNETQNLLTNYKNNVSFENDSELCENCYNSCQDITKDNGFMEKYQYIDLPFLKKYNNDEMCMQMLSIFNLANPVLSLLAPVILLLLPFFIIKLQGHDVTLDSYFEHLKQVFSSHILGQFFNDFHEAPVSTKIYLLVSIIFYGFQMYNNVISCGNFYKNIKYIHDKIFSIRDYISKSINNFNNLLKHTSNLVTYKNFNTQVNNNLVILNNYLAMLNKINVYQISFKKIFELGHLMKCFYKLHNDQRIIDSLYFSFGCNGYIQNISNIQKHIKNNCINFCNYVGNDEKTTFKNAYYGELLTSPSNKIVKNTYKLSNNLVLTGPNAAGKTTLLKSSIFNILLCQQLGAGFFDKADVKIYDYIHCYINIPDTSSRDSLFQAEARRCKDILTIIEDNSDKNHFCVFDELYSGTNPEEAISSASALLNHINKKNNVNYILTTHYYKLCKKLDKSVAKNYHMEINRDEDTGDFKCTYKIKKGVSKVKGGIKVLKDLEYPEEIIKNIEDTA</sequence>
<dbReference type="EMBL" id="KC662249">
    <property type="protein sequence ID" value="AGM15600.1"/>
    <property type="molecule type" value="Genomic_DNA"/>
</dbReference>
<gene>
    <name evidence="1" type="ORF">PGCG_00289</name>
</gene>
<accession>A0AC59EX91</accession>
<dbReference type="Proteomes" id="UP000204225">
    <property type="component" value="Segment"/>
</dbReference>